<dbReference type="AlphaFoldDB" id="A0A0F7V2I9"/>
<feature type="transmembrane region" description="Helical" evidence="2">
    <location>
        <begin position="139"/>
        <end position="159"/>
    </location>
</feature>
<evidence type="ECO:0000313" key="3">
    <source>
        <dbReference type="EMBL" id="CEL74295.1"/>
    </source>
</evidence>
<evidence type="ECO:0000256" key="2">
    <source>
        <dbReference type="SAM" id="Phobius"/>
    </source>
</evidence>
<dbReference type="EMBL" id="LN714497">
    <property type="protein sequence ID" value="CEL74295.1"/>
    <property type="molecule type" value="Genomic_DNA"/>
</dbReference>
<feature type="transmembrane region" description="Helical" evidence="2">
    <location>
        <begin position="179"/>
        <end position="203"/>
    </location>
</feature>
<keyword evidence="2" id="KW-0472">Membrane</keyword>
<name>A0A0F7V2I9_TOXGV</name>
<keyword evidence="2" id="KW-0812">Transmembrane</keyword>
<feature type="region of interest" description="Disordered" evidence="1">
    <location>
        <begin position="1"/>
        <end position="26"/>
    </location>
</feature>
<evidence type="ECO:0000256" key="1">
    <source>
        <dbReference type="SAM" id="MobiDB-lite"/>
    </source>
</evidence>
<organism evidence="3">
    <name type="scientific">Toxoplasma gondii (strain ATCC 50861 / VEG)</name>
    <dbReference type="NCBI Taxonomy" id="432359"/>
    <lineage>
        <taxon>Eukaryota</taxon>
        <taxon>Sar</taxon>
        <taxon>Alveolata</taxon>
        <taxon>Apicomplexa</taxon>
        <taxon>Conoidasida</taxon>
        <taxon>Coccidia</taxon>
        <taxon>Eucoccidiorida</taxon>
        <taxon>Eimeriorina</taxon>
        <taxon>Sarcocystidae</taxon>
        <taxon>Toxoplasma</taxon>
    </lineage>
</organism>
<proteinExistence type="predicted"/>
<protein>
    <recommendedName>
        <fullName evidence="4">Transmembrane protein</fullName>
    </recommendedName>
</protein>
<reference evidence="3" key="1">
    <citation type="journal article" date="2015" name="PLoS ONE">
        <title>Comprehensive Evaluation of Toxoplasma gondii VEG and Neospora caninum LIV Genomes with Tachyzoite Stage Transcriptome and Proteome Defines Novel Transcript Features.</title>
        <authorList>
            <person name="Ramaprasad A."/>
            <person name="Mourier T."/>
            <person name="Naeem R."/>
            <person name="Malas T.B."/>
            <person name="Moussa E."/>
            <person name="Panigrahi A."/>
            <person name="Vermont S.J."/>
            <person name="Otto T.D."/>
            <person name="Wastling J."/>
            <person name="Pain A."/>
        </authorList>
    </citation>
    <scope>NUCLEOTIDE SEQUENCE</scope>
    <source>
        <strain evidence="3">VEG</strain>
    </source>
</reference>
<feature type="transmembrane region" description="Helical" evidence="2">
    <location>
        <begin position="80"/>
        <end position="97"/>
    </location>
</feature>
<sequence>MHAPPTTQGEENAPEKKEESKKKGSVSLRETTRVTIWGKICLIEETFREETPSALCGVSSRGNCAACVSSFWGNANLSPFFFALLLLAVFFIFRTLLQAFTLGSAPHSSFFCVSGELLQLVDATTSFVFHPSLRIHNHLFLFTFLLLFAASLSSRFLLLSGPPLRVLPSATVRLLPGNLLPVVCLHLPSLLIRSFFSFLLLSLSSFPPCRSLSPSPFSLLFLFFSLAFSLSPYYVVPFALFFT</sequence>
<gene>
    <name evidence="3" type="ORF">BN1205_073525</name>
</gene>
<keyword evidence="2" id="KW-1133">Transmembrane helix</keyword>
<evidence type="ECO:0008006" key="4">
    <source>
        <dbReference type="Google" id="ProtNLM"/>
    </source>
</evidence>
<feature type="compositionally biased region" description="Basic and acidic residues" evidence="1">
    <location>
        <begin position="13"/>
        <end position="22"/>
    </location>
</feature>
<accession>A0A0F7V2I9</accession>
<feature type="transmembrane region" description="Helical" evidence="2">
    <location>
        <begin position="215"/>
        <end position="235"/>
    </location>
</feature>